<dbReference type="STRING" id="1484053.SAMN05444274_104315"/>
<sequence length="278" mass="31445">MLYKFLSIIVFRINELVTCLKLLSNKRVRYQMRKFVLVFIAVIFTVSGFAQKSADIGIWGGSSSYLGDIKQVPPIQTFNLNIGAFFRYNFNARVAARAQFLAGSFAADGFVEDIPFEFKKNAQDVSVMVEINYLKYILSERKTPFTPYILAGLGVMYFPYKFEPAIAATINPDYPLKEGVEESVIAASIPFGFGIKASIGERLGIGVEYQMRKLLNDKFDNLDDPLSFETINSAGVAETIKYTDFSHNNDWPGYLGMFLTFKINLDPKACPAYDRKHW</sequence>
<evidence type="ECO:0000313" key="4">
    <source>
        <dbReference type="Proteomes" id="UP000184164"/>
    </source>
</evidence>
<reference evidence="3 4" key="1">
    <citation type="submission" date="2016-11" db="EMBL/GenBank/DDBJ databases">
        <authorList>
            <person name="Jaros S."/>
            <person name="Januszkiewicz K."/>
            <person name="Wedrychowicz H."/>
        </authorList>
    </citation>
    <scope>NUCLEOTIDE SEQUENCE [LARGE SCALE GENOMIC DNA]</scope>
    <source>
        <strain evidence="3 4">DSM 26910</strain>
    </source>
</reference>
<accession>A0A1M5AG18</accession>
<name>A0A1M5AG18_9BACT</name>
<dbReference type="Pfam" id="PF19573">
    <property type="entry name" value="DUF6089"/>
    <property type="match status" value="1"/>
</dbReference>
<keyword evidence="1" id="KW-0812">Transmembrane</keyword>
<dbReference type="EMBL" id="FQUM01000004">
    <property type="protein sequence ID" value="SHF29238.1"/>
    <property type="molecule type" value="Genomic_DNA"/>
</dbReference>
<keyword evidence="4" id="KW-1185">Reference proteome</keyword>
<dbReference type="InterPro" id="IPR011250">
    <property type="entry name" value="OMP/PagP_B-barrel"/>
</dbReference>
<dbReference type="Proteomes" id="UP000184164">
    <property type="component" value="Unassembled WGS sequence"/>
</dbReference>
<organism evidence="3 4">
    <name type="scientific">Mariniphaga anaerophila</name>
    <dbReference type="NCBI Taxonomy" id="1484053"/>
    <lineage>
        <taxon>Bacteria</taxon>
        <taxon>Pseudomonadati</taxon>
        <taxon>Bacteroidota</taxon>
        <taxon>Bacteroidia</taxon>
        <taxon>Marinilabiliales</taxon>
        <taxon>Prolixibacteraceae</taxon>
        <taxon>Mariniphaga</taxon>
    </lineage>
</organism>
<protein>
    <recommendedName>
        <fullName evidence="2">DUF6089 domain-containing protein</fullName>
    </recommendedName>
</protein>
<feature type="domain" description="DUF6089" evidence="2">
    <location>
        <begin position="36"/>
        <end position="271"/>
    </location>
</feature>
<keyword evidence="1" id="KW-0472">Membrane</keyword>
<gene>
    <name evidence="3" type="ORF">SAMN05444274_104315</name>
</gene>
<evidence type="ECO:0000259" key="2">
    <source>
        <dbReference type="Pfam" id="PF19573"/>
    </source>
</evidence>
<dbReference type="Gene3D" id="2.40.160.20">
    <property type="match status" value="1"/>
</dbReference>
<dbReference type="InterPro" id="IPR045743">
    <property type="entry name" value="DUF6089"/>
</dbReference>
<proteinExistence type="predicted"/>
<evidence type="ECO:0000256" key="1">
    <source>
        <dbReference type="SAM" id="Phobius"/>
    </source>
</evidence>
<feature type="transmembrane region" description="Helical" evidence="1">
    <location>
        <begin position="35"/>
        <end position="54"/>
    </location>
</feature>
<dbReference type="AlphaFoldDB" id="A0A1M5AG18"/>
<evidence type="ECO:0000313" key="3">
    <source>
        <dbReference type="EMBL" id="SHF29238.1"/>
    </source>
</evidence>
<keyword evidence="1" id="KW-1133">Transmembrane helix</keyword>
<dbReference type="SUPFAM" id="SSF56925">
    <property type="entry name" value="OMPA-like"/>
    <property type="match status" value="1"/>
</dbReference>